<evidence type="ECO:0000259" key="1">
    <source>
        <dbReference type="Pfam" id="PF14326"/>
    </source>
</evidence>
<dbReference type="PANTHER" id="PTHR36194">
    <property type="entry name" value="S-LAYER-LIKE PROTEIN"/>
    <property type="match status" value="1"/>
</dbReference>
<accession>A0A918F9C9</accession>
<keyword evidence="3" id="KW-1185">Reference proteome</keyword>
<dbReference type="PANTHER" id="PTHR36194:SF1">
    <property type="entry name" value="S-LAYER-LIKE PROTEIN"/>
    <property type="match status" value="1"/>
</dbReference>
<dbReference type="InterPro" id="IPR025493">
    <property type="entry name" value="DUF4384"/>
</dbReference>
<comment type="caution">
    <text evidence="2">The sequence shown here is derived from an EMBL/GenBank/DDBJ whole genome shotgun (WGS) entry which is preliminary data.</text>
</comment>
<reference evidence="2" key="2">
    <citation type="submission" date="2020-09" db="EMBL/GenBank/DDBJ databases">
        <authorList>
            <person name="Sun Q."/>
            <person name="Ohkuma M."/>
        </authorList>
    </citation>
    <scope>NUCLEOTIDE SEQUENCE</scope>
    <source>
        <strain evidence="2">JCM 31311</strain>
    </source>
</reference>
<sequence length="216" mass="23563">MELYTRVTQNAYVYLFNVDAQGHVSLLASNGLQAGGTFEKANTTQVFPKKGKASTFLLTLPGGSNQVLALASLLPLNLEHLTERTAAQGEMTPVDVAGQVGLAQALSLVVKPLKPQSWTTNTTGYTITRSPSDGLPIVDVKALESQVSFKRNATLSEVYVAYADRLRAKGYLVIDARYGEREARGIFVRKGAQLRQVTLEVTQRAATFFVKLTRQK</sequence>
<organism evidence="2 3">
    <name type="scientific">Deinococcus ruber</name>
    <dbReference type="NCBI Taxonomy" id="1848197"/>
    <lineage>
        <taxon>Bacteria</taxon>
        <taxon>Thermotogati</taxon>
        <taxon>Deinococcota</taxon>
        <taxon>Deinococci</taxon>
        <taxon>Deinococcales</taxon>
        <taxon>Deinococcaceae</taxon>
        <taxon>Deinococcus</taxon>
    </lineage>
</organism>
<dbReference type="Pfam" id="PF14326">
    <property type="entry name" value="DUF4384"/>
    <property type="match status" value="1"/>
</dbReference>
<proteinExistence type="predicted"/>
<reference evidence="2" key="1">
    <citation type="journal article" date="2014" name="Int. J. Syst. Evol. Microbiol.">
        <title>Complete genome sequence of Corynebacterium casei LMG S-19264T (=DSM 44701T), isolated from a smear-ripened cheese.</title>
        <authorList>
            <consortium name="US DOE Joint Genome Institute (JGI-PGF)"/>
            <person name="Walter F."/>
            <person name="Albersmeier A."/>
            <person name="Kalinowski J."/>
            <person name="Ruckert C."/>
        </authorList>
    </citation>
    <scope>NUCLEOTIDE SEQUENCE</scope>
    <source>
        <strain evidence="2">JCM 31311</strain>
    </source>
</reference>
<protein>
    <recommendedName>
        <fullName evidence="1">DUF4384 domain-containing protein</fullName>
    </recommendedName>
</protein>
<gene>
    <name evidence="2" type="ORF">GCM10008957_33340</name>
</gene>
<evidence type="ECO:0000313" key="3">
    <source>
        <dbReference type="Proteomes" id="UP000603865"/>
    </source>
</evidence>
<feature type="domain" description="DUF4384" evidence="1">
    <location>
        <begin position="2"/>
        <end position="72"/>
    </location>
</feature>
<name>A0A918F9C9_9DEIO</name>
<dbReference type="EMBL" id="BMQL01000021">
    <property type="protein sequence ID" value="GGR17917.1"/>
    <property type="molecule type" value="Genomic_DNA"/>
</dbReference>
<dbReference type="Proteomes" id="UP000603865">
    <property type="component" value="Unassembled WGS sequence"/>
</dbReference>
<dbReference type="AlphaFoldDB" id="A0A918F9C9"/>
<evidence type="ECO:0000313" key="2">
    <source>
        <dbReference type="EMBL" id="GGR17917.1"/>
    </source>
</evidence>